<dbReference type="EMBL" id="BQFW01000014">
    <property type="protein sequence ID" value="GJJ78078.1"/>
    <property type="molecule type" value="Genomic_DNA"/>
</dbReference>
<evidence type="ECO:0000256" key="3">
    <source>
        <dbReference type="PROSITE-ProRule" id="PRU00649"/>
    </source>
</evidence>
<evidence type="ECO:0000313" key="6">
    <source>
        <dbReference type="EMBL" id="GJJ78078.1"/>
    </source>
</evidence>
<feature type="domain" description="TFIIS N-terminal" evidence="5">
    <location>
        <begin position="206"/>
        <end position="287"/>
    </location>
</feature>
<dbReference type="AlphaFoldDB" id="A0A9P3HKJ1"/>
<dbReference type="InterPro" id="IPR035441">
    <property type="entry name" value="TFIIS/LEDGF_dom_sf"/>
</dbReference>
<dbReference type="GO" id="GO:0016973">
    <property type="term" value="P:poly(A)+ mRNA export from nucleus"/>
    <property type="evidence" value="ECO:0007669"/>
    <property type="project" value="TreeGrafter"/>
</dbReference>
<feature type="compositionally biased region" description="Basic and acidic residues" evidence="4">
    <location>
        <begin position="23"/>
        <end position="51"/>
    </location>
</feature>
<keyword evidence="7" id="KW-1185">Reference proteome</keyword>
<keyword evidence="3" id="KW-0539">Nucleus</keyword>
<feature type="region of interest" description="Disordered" evidence="4">
    <location>
        <begin position="352"/>
        <end position="379"/>
    </location>
</feature>
<sequence length="379" mass="42585">MSQKHIERDIFGDDDDEDDQVQGEDRDYEDRSGKDKDDSYEGEASAEKAEASGDAEDAEDDEEDEPQLPSFRKRTTDGSPAPVIKKKKSSKKAKPSSPSQPVEGEEGPLDPRQQALLQLEKDFDLALKSGKSTSRRRRKDEEDIDTELDESAARFVAKMREAAFNDLDHKVNRQAALAKVRMLESVKTQLNKSHLHNTFLDNGILEAMTLWLEPLQDSSFSLPSLDIIQDFLTILDVLPIQTDHLVNSKIGRVVYFYTKVDESRVTPAIKRQAHALVDKWSRPIVKLSQDYRDKKINYAEGDVSSGNTRRRQDVSSSSSSAADAAAPKTLGVRVPQIDRGAYALMPESSIQYDKSRGGKSDKYKKLKSHMAKIKQVKRS</sequence>
<dbReference type="Pfam" id="PF08711">
    <property type="entry name" value="Med26"/>
    <property type="match status" value="1"/>
</dbReference>
<accession>A0A9P3HKJ1</accession>
<evidence type="ECO:0000313" key="7">
    <source>
        <dbReference type="Proteomes" id="UP000827284"/>
    </source>
</evidence>
<dbReference type="InterPro" id="IPR051037">
    <property type="entry name" value="RNAPII_TF_IWS1"/>
</dbReference>
<feature type="compositionally biased region" description="Low complexity" evidence="4">
    <location>
        <begin position="315"/>
        <end position="326"/>
    </location>
</feature>
<evidence type="ECO:0000259" key="5">
    <source>
        <dbReference type="PROSITE" id="PS51319"/>
    </source>
</evidence>
<evidence type="ECO:0000256" key="1">
    <source>
        <dbReference type="ARBA" id="ARBA00037349"/>
    </source>
</evidence>
<gene>
    <name evidence="6" type="ORF">EMPS_10437</name>
</gene>
<feature type="region of interest" description="Disordered" evidence="4">
    <location>
        <begin position="1"/>
        <end position="109"/>
    </location>
</feature>
<organism evidence="6 7">
    <name type="scientific">Entomortierella parvispora</name>
    <dbReference type="NCBI Taxonomy" id="205924"/>
    <lineage>
        <taxon>Eukaryota</taxon>
        <taxon>Fungi</taxon>
        <taxon>Fungi incertae sedis</taxon>
        <taxon>Mucoromycota</taxon>
        <taxon>Mortierellomycotina</taxon>
        <taxon>Mortierellomycetes</taxon>
        <taxon>Mortierellales</taxon>
        <taxon>Mortierellaceae</taxon>
        <taxon>Entomortierella</taxon>
    </lineage>
</organism>
<dbReference type="GO" id="GO:0005634">
    <property type="term" value="C:nucleus"/>
    <property type="evidence" value="ECO:0007669"/>
    <property type="project" value="UniProtKB-SubCell"/>
</dbReference>
<dbReference type="SUPFAM" id="SSF47676">
    <property type="entry name" value="Conserved domain common to transcription factors TFIIS, elongin A, CRSP70"/>
    <property type="match status" value="1"/>
</dbReference>
<dbReference type="Gene3D" id="1.20.930.10">
    <property type="entry name" value="Conserved domain common to transcription factors TFIIS, elongin A, CRSP70"/>
    <property type="match status" value="1"/>
</dbReference>
<feature type="compositionally biased region" description="Basic residues" evidence="4">
    <location>
        <begin position="364"/>
        <end position="379"/>
    </location>
</feature>
<reference evidence="6" key="2">
    <citation type="journal article" date="2022" name="Microbiol. Resour. Announc.">
        <title>Whole-Genome Sequence of Entomortierella parvispora E1425, a Mucoromycotan Fungus Associated with Burkholderiaceae-Related Endosymbiotic Bacteria.</title>
        <authorList>
            <person name="Herlambang A."/>
            <person name="Guo Y."/>
            <person name="Takashima Y."/>
            <person name="Narisawa K."/>
            <person name="Ohta H."/>
            <person name="Nishizawa T."/>
        </authorList>
    </citation>
    <scope>NUCLEOTIDE SEQUENCE</scope>
    <source>
        <strain evidence="6">E1425</strain>
    </source>
</reference>
<feature type="region of interest" description="Disordered" evidence="4">
    <location>
        <begin position="301"/>
        <end position="328"/>
    </location>
</feature>
<name>A0A9P3HKJ1_9FUNG</name>
<dbReference type="InterPro" id="IPR017923">
    <property type="entry name" value="TFIIS_N"/>
</dbReference>
<feature type="compositionally biased region" description="Acidic residues" evidence="4">
    <location>
        <begin position="53"/>
        <end position="66"/>
    </location>
</feature>
<comment type="function">
    <text evidence="1">Transcription factor involved in RNA polymerase II transcription regulation. May function in both SPT15/TBP post-recruitment and recruitment steps of transcription.</text>
</comment>
<comment type="caution">
    <text evidence="6">The sequence shown here is derived from an EMBL/GenBank/DDBJ whole genome shotgun (WGS) entry which is preliminary data.</text>
</comment>
<dbReference type="Proteomes" id="UP000827284">
    <property type="component" value="Unassembled WGS sequence"/>
</dbReference>
<feature type="compositionally biased region" description="Acidic residues" evidence="4">
    <location>
        <begin position="12"/>
        <end position="22"/>
    </location>
</feature>
<feature type="compositionally biased region" description="Basic and acidic residues" evidence="4">
    <location>
        <begin position="1"/>
        <end position="11"/>
    </location>
</feature>
<reference evidence="6" key="1">
    <citation type="submission" date="2021-11" db="EMBL/GenBank/DDBJ databases">
        <authorList>
            <person name="Herlambang A."/>
            <person name="Guo Y."/>
            <person name="Takashima Y."/>
            <person name="Nishizawa T."/>
        </authorList>
    </citation>
    <scope>NUCLEOTIDE SEQUENCE</scope>
    <source>
        <strain evidence="6">E1425</strain>
    </source>
</reference>
<protein>
    <submittedName>
        <fullName evidence="6">Transcription factor SPN1</fullName>
    </submittedName>
</protein>
<dbReference type="PANTHER" id="PTHR46010:SF1">
    <property type="entry name" value="PROTEIN IWS1 HOMOLOG"/>
    <property type="match status" value="1"/>
</dbReference>
<evidence type="ECO:0000256" key="4">
    <source>
        <dbReference type="SAM" id="MobiDB-lite"/>
    </source>
</evidence>
<comment type="subcellular location">
    <subcellularLocation>
        <location evidence="3">Nucleus</location>
    </subcellularLocation>
</comment>
<evidence type="ECO:0000256" key="2">
    <source>
        <dbReference type="ARBA" id="ARBA00037992"/>
    </source>
</evidence>
<dbReference type="PANTHER" id="PTHR46010">
    <property type="entry name" value="PROTEIN IWS1 HOMOLOG"/>
    <property type="match status" value="1"/>
</dbReference>
<dbReference type="OrthoDB" id="21124at2759"/>
<feature type="compositionally biased region" description="Basic residues" evidence="4">
    <location>
        <begin position="84"/>
        <end position="94"/>
    </location>
</feature>
<dbReference type="PROSITE" id="PS51319">
    <property type="entry name" value="TFIIS_N"/>
    <property type="match status" value="1"/>
</dbReference>
<feature type="compositionally biased region" description="Basic and acidic residues" evidence="4">
    <location>
        <begin position="353"/>
        <end position="363"/>
    </location>
</feature>
<comment type="similarity">
    <text evidence="2">Belongs to the IWS1 family.</text>
</comment>
<proteinExistence type="inferred from homology"/>